<dbReference type="Gene3D" id="2.60.40.10">
    <property type="entry name" value="Immunoglobulins"/>
    <property type="match status" value="2"/>
</dbReference>
<gene>
    <name evidence="2" type="ORF">SAMN04488111_0796</name>
</gene>
<dbReference type="InterPro" id="IPR013783">
    <property type="entry name" value="Ig-like_fold"/>
</dbReference>
<name>A0A238VP74_9FLAO</name>
<dbReference type="RefSeq" id="WP_089377109.1">
    <property type="nucleotide sequence ID" value="NZ_FZNX01000001.1"/>
</dbReference>
<dbReference type="AlphaFoldDB" id="A0A238VP74"/>
<reference evidence="3" key="1">
    <citation type="submission" date="2017-06" db="EMBL/GenBank/DDBJ databases">
        <authorList>
            <person name="Varghese N."/>
            <person name="Submissions S."/>
        </authorList>
    </citation>
    <scope>NUCLEOTIDE SEQUENCE [LARGE SCALE GENOMIC DNA]</scope>
    <source>
        <strain evidence="3">DSM 27993</strain>
    </source>
</reference>
<evidence type="ECO:0000313" key="3">
    <source>
        <dbReference type="Proteomes" id="UP000198412"/>
    </source>
</evidence>
<dbReference type="PROSITE" id="PS50853">
    <property type="entry name" value="FN3"/>
    <property type="match status" value="1"/>
</dbReference>
<keyword evidence="3" id="KW-1185">Reference proteome</keyword>
<evidence type="ECO:0000313" key="2">
    <source>
        <dbReference type="EMBL" id="SNR35964.1"/>
    </source>
</evidence>
<sequence length="232" mass="25352">MRKFIYTIAIGTLLLSCGGSGTDKPTPPPVAENKAPLVPTLVYPSANLLCIENAINFQWNASTDPDGDSVSYQIQIAKDNSFTQIVQSISNSSTSRDISLEKGVAYYWRVNAKDSKNLSSDYSSVYSFYTEGEGISNYLPFSPEIVSPTLNTIVQEASATLEWSASDVDNDPLTYDVYFGTDNPPTAAVSTNQTANTVTVDVNSESNYYWKVVVKDDKGGQTIGQVWNFKTD</sequence>
<dbReference type="InterPro" id="IPR003961">
    <property type="entry name" value="FN3_dom"/>
</dbReference>
<dbReference type="InterPro" id="IPR036116">
    <property type="entry name" value="FN3_sf"/>
</dbReference>
<protein>
    <recommendedName>
        <fullName evidence="1">Fibronectin type-III domain-containing protein</fullName>
    </recommendedName>
</protein>
<dbReference type="EMBL" id="FZNX01000001">
    <property type="protein sequence ID" value="SNR35964.1"/>
    <property type="molecule type" value="Genomic_DNA"/>
</dbReference>
<dbReference type="Proteomes" id="UP000198412">
    <property type="component" value="Unassembled WGS sequence"/>
</dbReference>
<dbReference type="PROSITE" id="PS51257">
    <property type="entry name" value="PROKAR_LIPOPROTEIN"/>
    <property type="match status" value="1"/>
</dbReference>
<dbReference type="SUPFAM" id="SSF49265">
    <property type="entry name" value="Fibronectin type III"/>
    <property type="match status" value="1"/>
</dbReference>
<accession>A0A238VP74</accession>
<organism evidence="2 3">
    <name type="scientific">Lutibacter flavus</name>
    <dbReference type="NCBI Taxonomy" id="691689"/>
    <lineage>
        <taxon>Bacteria</taxon>
        <taxon>Pseudomonadati</taxon>
        <taxon>Bacteroidota</taxon>
        <taxon>Flavobacteriia</taxon>
        <taxon>Flavobacteriales</taxon>
        <taxon>Flavobacteriaceae</taxon>
        <taxon>Lutibacter</taxon>
    </lineage>
</organism>
<dbReference type="Pfam" id="PF25788">
    <property type="entry name" value="Ig_Rha78A_N"/>
    <property type="match status" value="1"/>
</dbReference>
<evidence type="ECO:0000259" key="1">
    <source>
        <dbReference type="PROSITE" id="PS50853"/>
    </source>
</evidence>
<proteinExistence type="predicted"/>
<feature type="domain" description="Fibronectin type-III" evidence="1">
    <location>
        <begin position="35"/>
        <end position="133"/>
    </location>
</feature>
<dbReference type="OrthoDB" id="789771at2"/>